<organism evidence="1 2">
    <name type="scientific">Paralvinella palmiformis</name>
    <dbReference type="NCBI Taxonomy" id="53620"/>
    <lineage>
        <taxon>Eukaryota</taxon>
        <taxon>Metazoa</taxon>
        <taxon>Spiralia</taxon>
        <taxon>Lophotrochozoa</taxon>
        <taxon>Annelida</taxon>
        <taxon>Polychaeta</taxon>
        <taxon>Sedentaria</taxon>
        <taxon>Canalipalpata</taxon>
        <taxon>Terebellida</taxon>
        <taxon>Terebelliformia</taxon>
        <taxon>Alvinellidae</taxon>
        <taxon>Paralvinella</taxon>
    </lineage>
</organism>
<evidence type="ECO:0000313" key="2">
    <source>
        <dbReference type="Proteomes" id="UP001208570"/>
    </source>
</evidence>
<comment type="caution">
    <text evidence="1">The sequence shown here is derived from an EMBL/GenBank/DDBJ whole genome shotgun (WGS) entry which is preliminary data.</text>
</comment>
<proteinExistence type="predicted"/>
<accession>A0AAD9KBB9</accession>
<gene>
    <name evidence="1" type="ORF">LSH36_21g07078</name>
</gene>
<dbReference type="AlphaFoldDB" id="A0AAD9KBB9"/>
<evidence type="ECO:0000313" key="1">
    <source>
        <dbReference type="EMBL" id="KAK2168036.1"/>
    </source>
</evidence>
<sequence length="137" mass="16102">MSGKRHRDYKKVLEALKSLLPGEPLIRGIVIYFKSAIWRPVQEIFPDADIKGSLFNWNQALWRKVQNLGLQTAYTQDQRTRKLIRKCMALPFLPHERILEQFQTLKKQVNTPSLTSFVTHMQNTWFETSAWSPSQWG</sequence>
<dbReference type="EMBL" id="JAODUP010000021">
    <property type="protein sequence ID" value="KAK2168036.1"/>
    <property type="molecule type" value="Genomic_DNA"/>
</dbReference>
<keyword evidence="2" id="KW-1185">Reference proteome</keyword>
<reference evidence="1" key="1">
    <citation type="journal article" date="2023" name="Mol. Biol. Evol.">
        <title>Third-Generation Sequencing Reveals the Adaptive Role of the Epigenome in Three Deep-Sea Polychaetes.</title>
        <authorList>
            <person name="Perez M."/>
            <person name="Aroh O."/>
            <person name="Sun Y."/>
            <person name="Lan Y."/>
            <person name="Juniper S.K."/>
            <person name="Young C.R."/>
            <person name="Angers B."/>
            <person name="Qian P.Y."/>
        </authorList>
    </citation>
    <scope>NUCLEOTIDE SEQUENCE</scope>
    <source>
        <strain evidence="1">P08H-3</strain>
    </source>
</reference>
<name>A0AAD9KBB9_9ANNE</name>
<dbReference type="Proteomes" id="UP001208570">
    <property type="component" value="Unassembled WGS sequence"/>
</dbReference>
<protein>
    <submittedName>
        <fullName evidence="1">Uncharacterized protein</fullName>
    </submittedName>
</protein>